<feature type="transmembrane region" description="Helical" evidence="1">
    <location>
        <begin position="7"/>
        <end position="28"/>
    </location>
</feature>
<dbReference type="EMBL" id="VYUY01000007">
    <property type="protein sequence ID" value="KAA9134458.1"/>
    <property type="molecule type" value="Genomic_DNA"/>
</dbReference>
<dbReference type="RefSeq" id="WP_150892757.1">
    <property type="nucleotide sequence ID" value="NZ_VYUY01000007.1"/>
</dbReference>
<dbReference type="Proteomes" id="UP000326838">
    <property type="component" value="Unassembled WGS sequence"/>
</dbReference>
<reference evidence="3" key="1">
    <citation type="submission" date="2019-09" db="EMBL/GenBank/DDBJ databases">
        <title>Mumia zhuanghuii sp. nov. isolated from the intestinal contents of plateau pika (Ochotona curzoniae) in the Qinghai-Tibet plateau of China.</title>
        <authorList>
            <person name="Tian Z."/>
        </authorList>
    </citation>
    <scope>NUCLEOTIDE SEQUENCE [LARGE SCALE GENOMIC DNA]</scope>
    <source>
        <strain evidence="3">L-033</strain>
    </source>
</reference>
<feature type="transmembrane region" description="Helical" evidence="1">
    <location>
        <begin position="53"/>
        <end position="73"/>
    </location>
</feature>
<keyword evidence="3" id="KW-1185">Reference proteome</keyword>
<keyword evidence="1" id="KW-0812">Transmembrane</keyword>
<dbReference type="AlphaFoldDB" id="A0A5N0TJ34"/>
<evidence type="ECO:0000313" key="2">
    <source>
        <dbReference type="EMBL" id="KAA9134458.1"/>
    </source>
</evidence>
<name>A0A5N0TJ34_9MICO</name>
<comment type="caution">
    <text evidence="2">The sequence shown here is derived from an EMBL/GenBank/DDBJ whole genome shotgun (WGS) entry which is preliminary data.</text>
</comment>
<evidence type="ECO:0000256" key="1">
    <source>
        <dbReference type="SAM" id="Phobius"/>
    </source>
</evidence>
<keyword evidence="1" id="KW-0472">Membrane</keyword>
<gene>
    <name evidence="2" type="ORF">F6B40_06745</name>
</gene>
<protein>
    <submittedName>
        <fullName evidence="2">Uncharacterized protein</fullName>
    </submittedName>
</protein>
<accession>A0A5N0TJ34</accession>
<evidence type="ECO:0000313" key="3">
    <source>
        <dbReference type="Proteomes" id="UP000326838"/>
    </source>
</evidence>
<organism evidence="2 3">
    <name type="scientific">Microbacterium caowuchunii</name>
    <dbReference type="NCBI Taxonomy" id="2614638"/>
    <lineage>
        <taxon>Bacteria</taxon>
        <taxon>Bacillati</taxon>
        <taxon>Actinomycetota</taxon>
        <taxon>Actinomycetes</taxon>
        <taxon>Micrococcales</taxon>
        <taxon>Microbacteriaceae</taxon>
        <taxon>Microbacterium</taxon>
    </lineage>
</organism>
<keyword evidence="1" id="KW-1133">Transmembrane helix</keyword>
<sequence length="95" mass="9852">MKSIRVVALVVVVIGWVVAAGSLVTSIVDLPSLPGFLQNVLGLWPDPGTPASWTVRIASIGVVIVGIVVFRALGKVLARRESAQDAAARGILAPK</sequence>
<proteinExistence type="predicted"/>